<name>A0ABS3GUQ1_9ENTE</name>
<reference evidence="1 2" key="1">
    <citation type="submission" date="2021-03" db="EMBL/GenBank/DDBJ databases">
        <title>Enterococcal diversity collection.</title>
        <authorList>
            <person name="Gilmore M.S."/>
            <person name="Schwartzman J."/>
            <person name="Van Tyne D."/>
            <person name="Martin M."/>
            <person name="Earl A.M."/>
            <person name="Manson A.L."/>
            <person name="Straub T."/>
            <person name="Salamzade R."/>
            <person name="Saavedra J."/>
            <person name="Lebreton F."/>
            <person name="Prichula J."/>
            <person name="Schaufler K."/>
            <person name="Gaca A."/>
            <person name="Sgardioli B."/>
            <person name="Wagenaar J."/>
            <person name="Strong T."/>
        </authorList>
    </citation>
    <scope>NUCLEOTIDE SEQUENCE [LARGE SCALE GENOMIC DNA]</scope>
    <source>
        <strain evidence="1 2">DIV0869a</strain>
    </source>
</reference>
<sequence>MIQKRKITIQSESWSNTEGDHRYLLKKVWDDGPLAMIVTIHPTMIDPLALDMTTMLIQEQLRKQEFSGFLAVNLFSSTKIKGTAQSLTGGSDDQTFAVIETCLAEKQLTEIIIGVGSLLRTNELAKKQLETFYGLLSTKQKKQVKILVNDEEHPAHPLAPKVRHEWRYISYAQYRKKNPIA</sequence>
<protein>
    <submittedName>
        <fullName evidence="1">DUF1643 domain-containing protein</fullName>
    </submittedName>
</protein>
<evidence type="ECO:0000313" key="2">
    <source>
        <dbReference type="Proteomes" id="UP000664632"/>
    </source>
</evidence>
<proteinExistence type="predicted"/>
<dbReference type="InterPro" id="IPR012441">
    <property type="entry name" value="DUF1643"/>
</dbReference>
<accession>A0ABS3GUQ1</accession>
<comment type="caution">
    <text evidence="1">The sequence shown here is derived from an EMBL/GenBank/DDBJ whole genome shotgun (WGS) entry which is preliminary data.</text>
</comment>
<evidence type="ECO:0000313" key="1">
    <source>
        <dbReference type="EMBL" id="MBO0438990.1"/>
    </source>
</evidence>
<dbReference type="Pfam" id="PF07799">
    <property type="entry name" value="DUF1643"/>
    <property type="match status" value="1"/>
</dbReference>
<gene>
    <name evidence="1" type="ORF">JZO69_01265</name>
</gene>
<dbReference type="Proteomes" id="UP000664632">
    <property type="component" value="Unassembled WGS sequence"/>
</dbReference>
<dbReference type="RefSeq" id="WP_207111101.1">
    <property type="nucleotide sequence ID" value="NZ_JAFLWD010000003.1"/>
</dbReference>
<organism evidence="1 2">
    <name type="scientific">Candidatus Enterococcus ikei</name>
    <dbReference type="NCBI Taxonomy" id="2815326"/>
    <lineage>
        <taxon>Bacteria</taxon>
        <taxon>Bacillati</taxon>
        <taxon>Bacillota</taxon>
        <taxon>Bacilli</taxon>
        <taxon>Lactobacillales</taxon>
        <taxon>Enterococcaceae</taxon>
        <taxon>Enterococcus</taxon>
    </lineage>
</organism>
<keyword evidence="2" id="KW-1185">Reference proteome</keyword>
<dbReference type="EMBL" id="JAFLWD010000003">
    <property type="protein sequence ID" value="MBO0438990.1"/>
    <property type="molecule type" value="Genomic_DNA"/>
</dbReference>